<evidence type="ECO:0000256" key="1">
    <source>
        <dbReference type="ARBA" id="ARBA00010923"/>
    </source>
</evidence>
<gene>
    <name evidence="5" type="ORF">MTUNDRAET4_0006</name>
</gene>
<name>A0A4U8Z7F1_METTU</name>
<evidence type="ECO:0000256" key="3">
    <source>
        <dbReference type="ARBA" id="ARBA00023125"/>
    </source>
</evidence>
<dbReference type="InterPro" id="IPR044946">
    <property type="entry name" value="Restrct_endonuc_typeI_TRD_sf"/>
</dbReference>
<comment type="similarity">
    <text evidence="1">Belongs to the type-I restriction system S methylase family.</text>
</comment>
<evidence type="ECO:0000259" key="4">
    <source>
        <dbReference type="Pfam" id="PF01420"/>
    </source>
</evidence>
<evidence type="ECO:0000313" key="5">
    <source>
        <dbReference type="EMBL" id="VFU17375.1"/>
    </source>
</evidence>
<dbReference type="Gene3D" id="3.90.220.20">
    <property type="entry name" value="DNA methylase specificity domains"/>
    <property type="match status" value="2"/>
</dbReference>
<dbReference type="GO" id="GO:0003677">
    <property type="term" value="F:DNA binding"/>
    <property type="evidence" value="ECO:0007669"/>
    <property type="project" value="UniProtKB-KW"/>
</dbReference>
<geneLocation type="plasmid" evidence="5 6">
    <name>3</name>
</geneLocation>
<dbReference type="AlphaFoldDB" id="A0A4U8Z7F1"/>
<dbReference type="PANTHER" id="PTHR30408:SF12">
    <property type="entry name" value="TYPE I RESTRICTION ENZYME MJAVIII SPECIFICITY SUBUNIT"/>
    <property type="match status" value="1"/>
</dbReference>
<keyword evidence="3" id="KW-0238">DNA-binding</keyword>
<dbReference type="CDD" id="cd17252">
    <property type="entry name" value="RMtype1_S_EcoKI-TRD1-CR1_like"/>
    <property type="match status" value="1"/>
</dbReference>
<dbReference type="GO" id="GO:0009307">
    <property type="term" value="P:DNA restriction-modification system"/>
    <property type="evidence" value="ECO:0007669"/>
    <property type="project" value="UniProtKB-KW"/>
</dbReference>
<keyword evidence="2" id="KW-0680">Restriction system</keyword>
<protein>
    <recommendedName>
        <fullName evidence="4">Type I restriction modification DNA specificity domain-containing protein</fullName>
    </recommendedName>
</protein>
<dbReference type="EMBL" id="LR536452">
    <property type="protein sequence ID" value="VFU17375.1"/>
    <property type="molecule type" value="Genomic_DNA"/>
</dbReference>
<feature type="domain" description="Type I restriction modification DNA specificity" evidence="4">
    <location>
        <begin position="9"/>
        <end position="178"/>
    </location>
</feature>
<evidence type="ECO:0000313" key="6">
    <source>
        <dbReference type="Proteomes" id="UP000294360"/>
    </source>
</evidence>
<proteinExistence type="inferred from homology"/>
<dbReference type="SUPFAM" id="SSF116734">
    <property type="entry name" value="DNA methylase specificity domain"/>
    <property type="match status" value="2"/>
</dbReference>
<accession>A0A4U8Z7F1</accession>
<dbReference type="Pfam" id="PF01420">
    <property type="entry name" value="Methylase_S"/>
    <property type="match status" value="1"/>
</dbReference>
<evidence type="ECO:0000256" key="2">
    <source>
        <dbReference type="ARBA" id="ARBA00022747"/>
    </source>
</evidence>
<dbReference type="OrthoDB" id="164285at2"/>
<dbReference type="REBASE" id="306457">
    <property type="entry name" value="S.MtuAET4ORF7P"/>
</dbReference>
<dbReference type="Proteomes" id="UP000294360">
    <property type="component" value="Plasmid 3"/>
</dbReference>
<organism evidence="5 6">
    <name type="scientific">Methylocella tundrae</name>
    <dbReference type="NCBI Taxonomy" id="227605"/>
    <lineage>
        <taxon>Bacteria</taxon>
        <taxon>Pseudomonadati</taxon>
        <taxon>Pseudomonadota</taxon>
        <taxon>Alphaproteobacteria</taxon>
        <taxon>Hyphomicrobiales</taxon>
        <taxon>Beijerinckiaceae</taxon>
        <taxon>Methylocella</taxon>
    </lineage>
</organism>
<dbReference type="InterPro" id="IPR000055">
    <property type="entry name" value="Restrct_endonuc_typeI_TRD"/>
</dbReference>
<dbReference type="CDD" id="cd17517">
    <property type="entry name" value="RMtype1_S_EcoKI_StySPI-TRD2-CR2_like"/>
    <property type="match status" value="1"/>
</dbReference>
<dbReference type="RefSeq" id="WP_134493234.1">
    <property type="nucleotide sequence ID" value="NZ_CP139087.1"/>
</dbReference>
<reference evidence="5 6" key="1">
    <citation type="submission" date="2019-03" db="EMBL/GenBank/DDBJ databases">
        <authorList>
            <person name="Kox A.R. M."/>
        </authorList>
    </citation>
    <scope>NUCLEOTIDE SEQUENCE [LARGE SCALE GENOMIC DNA]</scope>
    <source>
        <strain evidence="5">MTUNDRAET4 annotated genome</strain>
        <plasmid evidence="6">3</plasmid>
    </source>
</reference>
<keyword evidence="5" id="KW-0614">Plasmid</keyword>
<sequence>MNGVSPLPLTDKAEVVRGVTFSKGDAVAEARAGYTPVLRAGNIQGHLILDTDLVYIPEQMVSEKQRLRRDDIVMCTSSGSAEIVGKTAFADQDWIGSFGAFCAVVRPKPGKCDPRYLFHYLQTPRFREWTRNSSGVGIKNIRKSELDSYEVPFPNLDEQRRIAAILDKADAIRRKREQALALADDFLKSVFLEMFGDLSSNSRNWRTKSIGQILELEPQNGLYRHSSDYGSGTRILRIDGFYDGYLSAERDMKRLNIDHRTVRTYELINGDIVINRVNSPEYLGKCALIEGLTEPTVFESNMMRFRVDAKIANPRFVVDQLRSTYLKNQIARAAKPAVNQSSINQKDAKSFEVRLPPPELQNKYAEFVAAKLNADNGLQSAFSMAISLLGSLSQRAFRGEL</sequence>
<dbReference type="InterPro" id="IPR052021">
    <property type="entry name" value="Type-I_RS_S_subunit"/>
</dbReference>
<dbReference type="KEGG" id="mtun:MTUNDRAET4_0006.2"/>
<dbReference type="PANTHER" id="PTHR30408">
    <property type="entry name" value="TYPE-1 RESTRICTION ENZYME ECOKI SPECIFICITY PROTEIN"/>
    <property type="match status" value="1"/>
</dbReference>